<dbReference type="Proteomes" id="UP000254958">
    <property type="component" value="Unassembled WGS sequence"/>
</dbReference>
<dbReference type="Pfam" id="PF02826">
    <property type="entry name" value="2-Hacid_dh_C"/>
    <property type="match status" value="1"/>
</dbReference>
<proteinExistence type="inferred from homology"/>
<dbReference type="PANTHER" id="PTHR43333">
    <property type="entry name" value="2-HACID_DH_C DOMAIN-CONTAINING PROTEIN"/>
    <property type="match status" value="1"/>
</dbReference>
<evidence type="ECO:0000313" key="7">
    <source>
        <dbReference type="EMBL" id="MBB2185408.1"/>
    </source>
</evidence>
<reference evidence="7 10" key="2">
    <citation type="submission" date="2020-04" db="EMBL/GenBank/DDBJ databases">
        <title>Description of novel Gluconacetobacter.</title>
        <authorList>
            <person name="Sombolestani A."/>
        </authorList>
    </citation>
    <scope>NUCLEOTIDE SEQUENCE [LARGE SCALE GENOMIC DNA]</scope>
    <source>
        <strain evidence="7 10">LMG 1382</strain>
    </source>
</reference>
<evidence type="ECO:0000259" key="6">
    <source>
        <dbReference type="Pfam" id="PF02826"/>
    </source>
</evidence>
<evidence type="ECO:0000256" key="1">
    <source>
        <dbReference type="ARBA" id="ARBA00005854"/>
    </source>
</evidence>
<accession>A0A370GEK8</accession>
<dbReference type="InterPro" id="IPR006140">
    <property type="entry name" value="D-isomer_DH_NAD-bd"/>
</dbReference>
<dbReference type="InterPro" id="IPR006139">
    <property type="entry name" value="D-isomer_2_OHA_DH_cat_dom"/>
</dbReference>
<feature type="domain" description="D-isomer specific 2-hydroxyacid dehydrogenase NAD-binding" evidence="6">
    <location>
        <begin position="111"/>
        <end position="291"/>
    </location>
</feature>
<evidence type="ECO:0000256" key="4">
    <source>
        <dbReference type="RuleBase" id="RU003719"/>
    </source>
</evidence>
<protein>
    <submittedName>
        <fullName evidence="7">D-2-hydroxyacid dehydrogenase</fullName>
    </submittedName>
    <submittedName>
        <fullName evidence="8">Phosphoglycerate dehydrogenase-like enzyme</fullName>
    </submittedName>
</protein>
<evidence type="ECO:0000313" key="8">
    <source>
        <dbReference type="EMBL" id="RDI40854.1"/>
    </source>
</evidence>
<dbReference type="OrthoDB" id="9793626at2"/>
<dbReference type="GO" id="GO:0016616">
    <property type="term" value="F:oxidoreductase activity, acting on the CH-OH group of donors, NAD or NADP as acceptor"/>
    <property type="evidence" value="ECO:0007669"/>
    <property type="project" value="InterPro"/>
</dbReference>
<dbReference type="Gene3D" id="3.40.50.720">
    <property type="entry name" value="NAD(P)-binding Rossmann-like Domain"/>
    <property type="match status" value="2"/>
</dbReference>
<dbReference type="Proteomes" id="UP000562982">
    <property type="component" value="Unassembled WGS sequence"/>
</dbReference>
<keyword evidence="3" id="KW-0520">NAD</keyword>
<evidence type="ECO:0000313" key="9">
    <source>
        <dbReference type="Proteomes" id="UP000254958"/>
    </source>
</evidence>
<keyword evidence="2 4" id="KW-0560">Oxidoreductase</keyword>
<evidence type="ECO:0000259" key="5">
    <source>
        <dbReference type="Pfam" id="PF00389"/>
    </source>
</evidence>
<dbReference type="AlphaFoldDB" id="A0A370GEK8"/>
<dbReference type="EMBL" id="QQAW01000001">
    <property type="protein sequence ID" value="RDI40854.1"/>
    <property type="molecule type" value="Genomic_DNA"/>
</dbReference>
<sequence length="323" mass="35141">MTKPWTGAQPNVCVAHAHYDLKGEMERRPDPPPCTQVTNLKDLEAVIGDAEVLVVSMLWKNHILDWAPKLKLVQSVSAGVDHYDHALFRERGVHLCSAQGVNANAVSDHALGLLLALSRRLYEARDDQKNAYWRPTSSNPKDRLQELDSKTVLIVGFGGIGARVARLCSAFGMNVIAMRRSVPETQPEGVRVISQRDFLATLPQADVVILTCPLTPETFGLMGAEAFAAMRPDAMLINVARGKVVDEVAMVAALQSGQIAGAALDTFVEEPLPATSPLWSMDNVFVTPHAAGETQFYERNVVDILMTNIAALEAGTPLKNQIV</sequence>
<feature type="domain" description="D-isomer specific 2-hydroxyacid dehydrogenase catalytic" evidence="5">
    <location>
        <begin position="42"/>
        <end position="322"/>
    </location>
</feature>
<evidence type="ECO:0000256" key="3">
    <source>
        <dbReference type="ARBA" id="ARBA00023027"/>
    </source>
</evidence>
<gene>
    <name evidence="8" type="ORF">C7453_101653</name>
    <name evidence="7" type="ORF">HLH32_03210</name>
</gene>
<dbReference type="GO" id="GO:0051287">
    <property type="term" value="F:NAD binding"/>
    <property type="evidence" value="ECO:0007669"/>
    <property type="project" value="InterPro"/>
</dbReference>
<dbReference type="PROSITE" id="PS00671">
    <property type="entry name" value="D_2_HYDROXYACID_DH_3"/>
    <property type="match status" value="1"/>
</dbReference>
<dbReference type="Pfam" id="PF00389">
    <property type="entry name" value="2-Hacid_dh"/>
    <property type="match status" value="1"/>
</dbReference>
<dbReference type="FunFam" id="3.40.50.720:FF:000203">
    <property type="entry name" value="D-3-phosphoglycerate dehydrogenase (SerA)"/>
    <property type="match status" value="1"/>
</dbReference>
<dbReference type="InterPro" id="IPR036291">
    <property type="entry name" value="NAD(P)-bd_dom_sf"/>
</dbReference>
<name>A0A370GEK8_GLULI</name>
<comment type="similarity">
    <text evidence="1 4">Belongs to the D-isomer specific 2-hydroxyacid dehydrogenase family.</text>
</comment>
<reference evidence="8 9" key="1">
    <citation type="submission" date="2018-07" db="EMBL/GenBank/DDBJ databases">
        <title>Genomic Encyclopedia of Type Strains, Phase IV (KMG-IV): sequencing the most valuable type-strain genomes for metagenomic binning, comparative biology and taxonomic classification.</title>
        <authorList>
            <person name="Goeker M."/>
        </authorList>
    </citation>
    <scope>NUCLEOTIDE SEQUENCE [LARGE SCALE GENOMIC DNA]</scope>
    <source>
        <strain evidence="8 9">DSM 5603</strain>
    </source>
</reference>
<dbReference type="CDD" id="cd05300">
    <property type="entry name" value="2-Hacid_dh_1"/>
    <property type="match status" value="1"/>
</dbReference>
<dbReference type="PANTHER" id="PTHR43333:SF1">
    <property type="entry name" value="D-ISOMER SPECIFIC 2-HYDROXYACID DEHYDROGENASE NAD-BINDING DOMAIN-CONTAINING PROTEIN"/>
    <property type="match status" value="1"/>
</dbReference>
<dbReference type="SUPFAM" id="SSF51735">
    <property type="entry name" value="NAD(P)-binding Rossmann-fold domains"/>
    <property type="match status" value="1"/>
</dbReference>
<dbReference type="InterPro" id="IPR029753">
    <property type="entry name" value="D-isomer_DH_CS"/>
</dbReference>
<dbReference type="EMBL" id="JABEQI010000001">
    <property type="protein sequence ID" value="MBB2185408.1"/>
    <property type="molecule type" value="Genomic_DNA"/>
</dbReference>
<evidence type="ECO:0000256" key="2">
    <source>
        <dbReference type="ARBA" id="ARBA00023002"/>
    </source>
</evidence>
<organism evidence="8 9">
    <name type="scientific">Gluconacetobacter liquefaciens</name>
    <name type="common">Acetobacter liquefaciens</name>
    <dbReference type="NCBI Taxonomy" id="89584"/>
    <lineage>
        <taxon>Bacteria</taxon>
        <taxon>Pseudomonadati</taxon>
        <taxon>Pseudomonadota</taxon>
        <taxon>Alphaproteobacteria</taxon>
        <taxon>Acetobacterales</taxon>
        <taxon>Acetobacteraceae</taxon>
        <taxon>Gluconacetobacter</taxon>
    </lineage>
</organism>
<dbReference type="RefSeq" id="WP_114725893.1">
    <property type="nucleotide sequence ID" value="NZ_BJMI01000035.1"/>
</dbReference>
<keyword evidence="9" id="KW-1185">Reference proteome</keyword>
<dbReference type="SUPFAM" id="SSF52283">
    <property type="entry name" value="Formate/glycerate dehydrogenase catalytic domain-like"/>
    <property type="match status" value="1"/>
</dbReference>
<comment type="caution">
    <text evidence="8">The sequence shown here is derived from an EMBL/GenBank/DDBJ whole genome shotgun (WGS) entry which is preliminary data.</text>
</comment>
<evidence type="ECO:0000313" key="10">
    <source>
        <dbReference type="Proteomes" id="UP000562982"/>
    </source>
</evidence>